<protein>
    <recommendedName>
        <fullName evidence="4">Lipoprotein</fullName>
    </recommendedName>
</protein>
<feature type="region of interest" description="Disordered" evidence="1">
    <location>
        <begin position="23"/>
        <end position="43"/>
    </location>
</feature>
<dbReference type="RefSeq" id="WP_019957988.1">
    <property type="nucleotide sequence ID" value="NZ_CP091512.1"/>
</dbReference>
<gene>
    <name evidence="2" type="ORF">LVJ81_00900</name>
</gene>
<reference evidence="2" key="2">
    <citation type="journal article" date="2022" name="Res Sq">
        <title>Evolution of multicellular longitudinally dividing oral cavity symbionts (Neisseriaceae).</title>
        <authorList>
            <person name="Nyongesa S."/>
            <person name="Weber P."/>
            <person name="Bernet E."/>
            <person name="Pullido F."/>
            <person name="Nieckarz M."/>
            <person name="Delaby M."/>
            <person name="Nieves C."/>
            <person name="Viehboeck T."/>
            <person name="Krause N."/>
            <person name="Rivera-Millot A."/>
            <person name="Nakamura A."/>
            <person name="Vischer N."/>
            <person name="VanNieuwenhze M."/>
            <person name="Brun Y."/>
            <person name="Cava F."/>
            <person name="Bulgheresi S."/>
            <person name="Veyrier F."/>
        </authorList>
    </citation>
    <scope>NUCLEOTIDE SEQUENCE</scope>
    <source>
        <strain evidence="2">SAG 1488-6</strain>
    </source>
</reference>
<dbReference type="EMBL" id="CP091512">
    <property type="protein sequence ID" value="UOO92638.1"/>
    <property type="molecule type" value="Genomic_DNA"/>
</dbReference>
<sequence>MVWCLVSGLVLSACADSSEVTAQAPSHSSQVTASASTPLSQVSEPNATQVSAEILSSSAVANIQTEESRNVSVREFNPADFPDACNDYIDEVLQCIKVMDQAGMEGTASMQMQLSEMQASWLNTSDSNALNQTCKLALLDVEPVLQDLGC</sequence>
<dbReference type="Proteomes" id="UP000832034">
    <property type="component" value="Chromosome"/>
</dbReference>
<proteinExistence type="predicted"/>
<evidence type="ECO:0008006" key="4">
    <source>
        <dbReference type="Google" id="ProtNLM"/>
    </source>
</evidence>
<name>A0ABY4EBA8_VITST</name>
<keyword evidence="3" id="KW-1185">Reference proteome</keyword>
<evidence type="ECO:0000256" key="1">
    <source>
        <dbReference type="SAM" id="MobiDB-lite"/>
    </source>
</evidence>
<accession>A0ABY4EBA8</accession>
<evidence type="ECO:0000313" key="2">
    <source>
        <dbReference type="EMBL" id="UOO92638.1"/>
    </source>
</evidence>
<evidence type="ECO:0000313" key="3">
    <source>
        <dbReference type="Proteomes" id="UP000832034"/>
    </source>
</evidence>
<reference evidence="2" key="1">
    <citation type="submission" date="2021-12" db="EMBL/GenBank/DDBJ databases">
        <authorList>
            <person name="Veyrier F.J."/>
        </authorList>
    </citation>
    <scope>NUCLEOTIDE SEQUENCE</scope>
    <source>
        <strain evidence="2">SAG 1488-6</strain>
    </source>
</reference>
<organism evidence="2 3">
    <name type="scientific">Vitreoscilla stercoraria</name>
    <dbReference type="NCBI Taxonomy" id="61"/>
    <lineage>
        <taxon>Bacteria</taxon>
        <taxon>Pseudomonadati</taxon>
        <taxon>Pseudomonadota</taxon>
        <taxon>Betaproteobacteria</taxon>
        <taxon>Neisseriales</taxon>
        <taxon>Neisseriaceae</taxon>
        <taxon>Vitreoscilla</taxon>
    </lineage>
</organism>